<comment type="caution">
    <text evidence="1">The sequence shown here is derived from an EMBL/GenBank/DDBJ whole genome shotgun (WGS) entry which is preliminary data.</text>
</comment>
<dbReference type="GO" id="GO:0004497">
    <property type="term" value="F:monooxygenase activity"/>
    <property type="evidence" value="ECO:0007669"/>
    <property type="project" value="InterPro"/>
</dbReference>
<evidence type="ECO:0000313" key="2">
    <source>
        <dbReference type="Proteomes" id="UP000574769"/>
    </source>
</evidence>
<dbReference type="PANTHER" id="PTHR43747:SF4">
    <property type="entry name" value="FLAVIN-DEPENDENT TRYPTOPHAN HALOGENASE"/>
    <property type="match status" value="1"/>
</dbReference>
<dbReference type="AlphaFoldDB" id="A0A7W7F1F1"/>
<dbReference type="EMBL" id="JACHNY010000009">
    <property type="protein sequence ID" value="MBB4619310.1"/>
    <property type="molecule type" value="Genomic_DNA"/>
</dbReference>
<gene>
    <name evidence="1" type="ORF">GGQ96_003463</name>
</gene>
<dbReference type="InterPro" id="IPR050816">
    <property type="entry name" value="Flavin-dep_Halogenase_NPB"/>
</dbReference>
<dbReference type="Gene3D" id="3.50.50.60">
    <property type="entry name" value="FAD/NAD(P)-binding domain"/>
    <property type="match status" value="1"/>
</dbReference>
<evidence type="ECO:0000313" key="1">
    <source>
        <dbReference type="EMBL" id="MBB4619310.1"/>
    </source>
</evidence>
<reference evidence="1 2" key="1">
    <citation type="submission" date="2020-08" db="EMBL/GenBank/DDBJ databases">
        <title>Genomic Encyclopedia of Type Strains, Phase IV (KMG-IV): sequencing the most valuable type-strain genomes for metagenomic binning, comparative biology and taxonomic classification.</title>
        <authorList>
            <person name="Goeker M."/>
        </authorList>
    </citation>
    <scope>NUCLEOTIDE SEQUENCE [LARGE SCALE GENOMIC DNA]</scope>
    <source>
        <strain evidence="1 2">DSM 15867</strain>
    </source>
</reference>
<dbReference type="InterPro" id="IPR006905">
    <property type="entry name" value="Flavin_halogenase"/>
</dbReference>
<dbReference type="Proteomes" id="UP000574769">
    <property type="component" value="Unassembled WGS sequence"/>
</dbReference>
<protein>
    <submittedName>
        <fullName evidence="1">Tryptophan halogenase</fullName>
        <ecNumber evidence="1">1.14.19.9</ecNumber>
    </submittedName>
</protein>
<proteinExistence type="predicted"/>
<sequence>MSDREGPIRRVLVAGGGLVGWSAAAALRRRLPWLEVVILPIAPPADAIADRMRATLPSILGFHEDLGLSNADAVVRTGSGVRLGTLFEGWTAGGADPVADYVHAYGRHGRPMEGGSFHLHWARAARHQRPAPFDRFSVAAAMARAGRFAVPADDPEALVGGFEHGLHLDPERYTAMLRAFALHCGVREQPGDLAGVAIGADGFVTAAVLAEGGRIEADLFVDATGPAARLRGALDDRRTSWAKWLPCDRLILAEDAAMPADPLDRVTARDCGWDWTGGGSRGLVYASAFAGEAAFAGEGVAIDAGTRPQPWLRNCVAIGDAATAVEPLEWTNLHLAHSAIDRIVAMLPARDCAPVELAEYNRQCAAEADRVRDFLALHYTASDRPEPFWRAVAEVAPPPSLAHSLAQFRARGRLPFYEEETFAKDSWLAVLIGQNVRPERDDPLIALVPPDRAAAAMTHYAQALAAAVAALPPASAASHFLLRS</sequence>
<dbReference type="EC" id="1.14.19.9" evidence="1"/>
<name>A0A7W7F1F1_9SPHN</name>
<dbReference type="InterPro" id="IPR036188">
    <property type="entry name" value="FAD/NAD-bd_sf"/>
</dbReference>
<accession>A0A7W7F1F1</accession>
<dbReference type="RefSeq" id="WP_184116639.1">
    <property type="nucleotide sequence ID" value="NZ_JACHNY010000009.1"/>
</dbReference>
<keyword evidence="2" id="KW-1185">Reference proteome</keyword>
<dbReference type="PANTHER" id="PTHR43747">
    <property type="entry name" value="FAD-BINDING PROTEIN"/>
    <property type="match status" value="1"/>
</dbReference>
<organism evidence="1 2">
    <name type="scientific">Sphingomonas abaci</name>
    <dbReference type="NCBI Taxonomy" id="237611"/>
    <lineage>
        <taxon>Bacteria</taxon>
        <taxon>Pseudomonadati</taxon>
        <taxon>Pseudomonadota</taxon>
        <taxon>Alphaproteobacteria</taxon>
        <taxon>Sphingomonadales</taxon>
        <taxon>Sphingomonadaceae</taxon>
        <taxon>Sphingomonas</taxon>
    </lineage>
</organism>
<dbReference type="Pfam" id="PF04820">
    <property type="entry name" value="Trp_halogenase"/>
    <property type="match status" value="1"/>
</dbReference>
<keyword evidence="1" id="KW-0560">Oxidoreductase</keyword>
<dbReference type="SUPFAM" id="SSF51905">
    <property type="entry name" value="FAD/NAD(P)-binding domain"/>
    <property type="match status" value="1"/>
</dbReference>